<dbReference type="Gene3D" id="1.10.260.40">
    <property type="entry name" value="lambda repressor-like DNA-binding domains"/>
    <property type="match status" value="1"/>
</dbReference>
<dbReference type="RefSeq" id="WP_002585832.1">
    <property type="nucleotide sequence ID" value="NZ_KB850991.1"/>
</dbReference>
<dbReference type="Proteomes" id="UP000013085">
    <property type="component" value="Unassembled WGS sequence"/>
</dbReference>
<evidence type="ECO:0000313" key="2">
    <source>
        <dbReference type="EMBL" id="ENZ08056.1"/>
    </source>
</evidence>
<sequence length="66" mass="7850">MITYEPFFNTLKRKEISTYRLINNYGFSKGTLDSLKQNKNITMETLNYICNLLECEISDVIRYTKD</sequence>
<evidence type="ECO:0000259" key="1">
    <source>
        <dbReference type="Pfam" id="PF13443"/>
    </source>
</evidence>
<dbReference type="AlphaFoldDB" id="A0A0E2H3I9"/>
<dbReference type="EMBL" id="AGYR01000064">
    <property type="protein sequence ID" value="ENZ08056.1"/>
    <property type="molecule type" value="Genomic_DNA"/>
</dbReference>
<name>A0A0E2H3I9_9FIRM</name>
<accession>A0A0E2H3I9</accession>
<dbReference type="InterPro" id="IPR001387">
    <property type="entry name" value="Cro/C1-type_HTH"/>
</dbReference>
<dbReference type="PATRIC" id="fig|999408.3.peg.5434"/>
<feature type="domain" description="HTH cro/C1-type" evidence="1">
    <location>
        <begin position="11"/>
        <end position="66"/>
    </location>
</feature>
<organism evidence="2 3">
    <name type="scientific">[Clostridium] clostridioforme 90A8</name>
    <dbReference type="NCBI Taxonomy" id="999408"/>
    <lineage>
        <taxon>Bacteria</taxon>
        <taxon>Bacillati</taxon>
        <taxon>Bacillota</taxon>
        <taxon>Clostridia</taxon>
        <taxon>Lachnospirales</taxon>
        <taxon>Lachnospiraceae</taxon>
        <taxon>Enterocloster</taxon>
    </lineage>
</organism>
<reference evidence="2 3" key="1">
    <citation type="submission" date="2013-01" db="EMBL/GenBank/DDBJ databases">
        <title>The Genome Sequence of Clostridium clostridioforme 90A8.</title>
        <authorList>
            <consortium name="The Broad Institute Genome Sequencing Platform"/>
            <person name="Earl A."/>
            <person name="Ward D."/>
            <person name="Feldgarden M."/>
            <person name="Gevers D."/>
            <person name="Courvalin P."/>
            <person name="Lambert T."/>
            <person name="Walker B."/>
            <person name="Young S.K."/>
            <person name="Zeng Q."/>
            <person name="Gargeya S."/>
            <person name="Fitzgerald M."/>
            <person name="Haas B."/>
            <person name="Abouelleil A."/>
            <person name="Alvarado L."/>
            <person name="Arachchi H.M."/>
            <person name="Berlin A.M."/>
            <person name="Chapman S.B."/>
            <person name="Dewar J."/>
            <person name="Goldberg J."/>
            <person name="Griggs A."/>
            <person name="Gujja S."/>
            <person name="Hansen M."/>
            <person name="Howarth C."/>
            <person name="Imamovic A."/>
            <person name="Larimer J."/>
            <person name="McCowan C."/>
            <person name="Murphy C."/>
            <person name="Neiman D."/>
            <person name="Pearson M."/>
            <person name="Priest M."/>
            <person name="Roberts A."/>
            <person name="Saif S."/>
            <person name="Shea T."/>
            <person name="Sisk P."/>
            <person name="Sykes S."/>
            <person name="Wortman J."/>
            <person name="Nusbaum C."/>
            <person name="Birren B."/>
        </authorList>
    </citation>
    <scope>NUCLEOTIDE SEQUENCE [LARGE SCALE GENOMIC DNA]</scope>
    <source>
        <strain evidence="2 3">90A8</strain>
    </source>
</reference>
<proteinExistence type="predicted"/>
<dbReference type="GO" id="GO:0003677">
    <property type="term" value="F:DNA binding"/>
    <property type="evidence" value="ECO:0007669"/>
    <property type="project" value="InterPro"/>
</dbReference>
<dbReference type="Pfam" id="PF13443">
    <property type="entry name" value="HTH_26"/>
    <property type="match status" value="1"/>
</dbReference>
<dbReference type="InterPro" id="IPR010982">
    <property type="entry name" value="Lambda_DNA-bd_dom_sf"/>
</dbReference>
<dbReference type="GeneID" id="89538559"/>
<protein>
    <recommendedName>
        <fullName evidence="1">HTH cro/C1-type domain-containing protein</fullName>
    </recommendedName>
</protein>
<dbReference type="HOGENOM" id="CLU_066192_31_1_9"/>
<gene>
    <name evidence="2" type="ORF">HMPREF1090_05049</name>
</gene>
<evidence type="ECO:0000313" key="3">
    <source>
        <dbReference type="Proteomes" id="UP000013085"/>
    </source>
</evidence>
<comment type="caution">
    <text evidence="2">The sequence shown here is derived from an EMBL/GenBank/DDBJ whole genome shotgun (WGS) entry which is preliminary data.</text>
</comment>
<dbReference type="SUPFAM" id="SSF47413">
    <property type="entry name" value="lambda repressor-like DNA-binding domains"/>
    <property type="match status" value="1"/>
</dbReference>